<organism evidence="1 2">
    <name type="scientific">Trametes pubescens</name>
    <name type="common">White-rot fungus</name>
    <dbReference type="NCBI Taxonomy" id="154538"/>
    <lineage>
        <taxon>Eukaryota</taxon>
        <taxon>Fungi</taxon>
        <taxon>Dikarya</taxon>
        <taxon>Basidiomycota</taxon>
        <taxon>Agaricomycotina</taxon>
        <taxon>Agaricomycetes</taxon>
        <taxon>Polyporales</taxon>
        <taxon>Polyporaceae</taxon>
        <taxon>Trametes</taxon>
    </lineage>
</organism>
<protein>
    <submittedName>
        <fullName evidence="1">Uncharacterized protein</fullName>
    </submittedName>
</protein>
<dbReference type="EMBL" id="MNAD01001025">
    <property type="protein sequence ID" value="OJT08619.1"/>
    <property type="molecule type" value="Genomic_DNA"/>
</dbReference>
<evidence type="ECO:0000313" key="1">
    <source>
        <dbReference type="EMBL" id="OJT08619.1"/>
    </source>
</evidence>
<proteinExistence type="predicted"/>
<reference evidence="1 2" key="1">
    <citation type="submission" date="2016-10" db="EMBL/GenBank/DDBJ databases">
        <title>Genome sequence of the basidiomycete white-rot fungus Trametes pubescens.</title>
        <authorList>
            <person name="Makela M.R."/>
            <person name="Granchi Z."/>
            <person name="Peng M."/>
            <person name="De Vries R.P."/>
            <person name="Grigoriev I."/>
            <person name="Riley R."/>
            <person name="Hilden K."/>
        </authorList>
    </citation>
    <scope>NUCLEOTIDE SEQUENCE [LARGE SCALE GENOMIC DNA]</scope>
    <source>
        <strain evidence="1 2">FBCC735</strain>
    </source>
</reference>
<accession>A0A1M2VLY9</accession>
<dbReference type="Proteomes" id="UP000184267">
    <property type="component" value="Unassembled WGS sequence"/>
</dbReference>
<name>A0A1M2VLY9_TRAPU</name>
<evidence type="ECO:0000313" key="2">
    <source>
        <dbReference type="Proteomes" id="UP000184267"/>
    </source>
</evidence>
<gene>
    <name evidence="1" type="ORF">TRAPUB_468</name>
</gene>
<dbReference type="AlphaFoldDB" id="A0A1M2VLY9"/>
<comment type="caution">
    <text evidence="1">The sequence shown here is derived from an EMBL/GenBank/DDBJ whole genome shotgun (WGS) entry which is preliminary data.</text>
</comment>
<keyword evidence="2" id="KW-1185">Reference proteome</keyword>
<sequence length="112" mass="12433">MSSFRFALSVQTVAMCRFPNVIKSMSRVTTVRGTAECMAQRLASMKRTIERPPSVADSRKNSTPNLVLAVITLCKLDLPHRVLSVSGITVPNHTLTTHRCPFLASLFRQSDE</sequence>